<dbReference type="WBParaSite" id="nRc.2.0.1.t15066-RA">
    <property type="protein sequence ID" value="nRc.2.0.1.t15066-RA"/>
    <property type="gene ID" value="nRc.2.0.1.g15066"/>
</dbReference>
<evidence type="ECO:0000256" key="5">
    <source>
        <dbReference type="ARBA" id="ARBA00022741"/>
    </source>
</evidence>
<dbReference type="PANTHER" id="PTHR19306:SF6">
    <property type="entry name" value="STRUCTURAL MAINTENANCE OF CHROMOSOMES PROTEIN 6"/>
    <property type="match status" value="1"/>
</dbReference>
<dbReference type="AlphaFoldDB" id="A0A915IM67"/>
<dbReference type="OMA" id="DGHANYK"/>
<dbReference type="InterPro" id="IPR027417">
    <property type="entry name" value="P-loop_NTPase"/>
</dbReference>
<comment type="similarity">
    <text evidence="3">Belongs to the SMC family. SMC6 subfamily.</text>
</comment>
<evidence type="ECO:0000256" key="10">
    <source>
        <dbReference type="ARBA" id="ARBA00023204"/>
    </source>
</evidence>
<evidence type="ECO:0000313" key="14">
    <source>
        <dbReference type="WBParaSite" id="nRc.2.0.1.t15066-RA"/>
    </source>
</evidence>
<evidence type="ECO:0000256" key="7">
    <source>
        <dbReference type="ARBA" id="ARBA00022840"/>
    </source>
</evidence>
<keyword evidence="8" id="KW-0175">Coiled coil</keyword>
<dbReference type="Pfam" id="PF13476">
    <property type="entry name" value="AAA_23"/>
    <property type="match status" value="1"/>
</dbReference>
<dbReference type="PANTHER" id="PTHR19306">
    <property type="entry name" value="STRUCTURAL MAINTENANCE OF CHROMOSOMES 5,6 SMC5, SMC6"/>
    <property type="match status" value="1"/>
</dbReference>
<dbReference type="SUPFAM" id="SSF52540">
    <property type="entry name" value="P-loop containing nucleoside triphosphate hydrolases"/>
    <property type="match status" value="1"/>
</dbReference>
<keyword evidence="13" id="KW-1185">Reference proteome</keyword>
<dbReference type="InterPro" id="IPR038729">
    <property type="entry name" value="Rad50/SbcC_AAA"/>
</dbReference>
<keyword evidence="4" id="KW-0158">Chromosome</keyword>
<comment type="subcellular location">
    <subcellularLocation>
        <location evidence="2">Chromosome</location>
    </subcellularLocation>
    <subcellularLocation>
        <location evidence="1">Nucleus</location>
    </subcellularLocation>
</comment>
<dbReference type="GO" id="GO:0003684">
    <property type="term" value="F:damaged DNA binding"/>
    <property type="evidence" value="ECO:0007669"/>
    <property type="project" value="TreeGrafter"/>
</dbReference>
<sequence>MSVPSKKFKKTYSPQSSGDDEVIPGIIEVIHLKNFMCHSNLRFEFGPHLNFITGQNGSGKSAVLAAVVIGLGAKASSMSRYASAKEYIKNDCNAAEISVILSNAGSDAFEPETFGRKIVVERKISKAGGGSYKMKSESGNVVYEKRDHLTRMLQHFNIQLENPVTMLTQDVSRQFLQSMKPNRLYDVCLVVNLLPLTV</sequence>
<dbReference type="GO" id="GO:0030915">
    <property type="term" value="C:Smc5-Smc6 complex"/>
    <property type="evidence" value="ECO:0007669"/>
    <property type="project" value="TreeGrafter"/>
</dbReference>
<keyword evidence="5" id="KW-0547">Nucleotide-binding</keyword>
<dbReference type="GO" id="GO:0035861">
    <property type="term" value="C:site of double-strand break"/>
    <property type="evidence" value="ECO:0007669"/>
    <property type="project" value="TreeGrafter"/>
</dbReference>
<evidence type="ECO:0000256" key="6">
    <source>
        <dbReference type="ARBA" id="ARBA00022763"/>
    </source>
</evidence>
<feature type="domain" description="Rad50/SbcC-type AAA" evidence="12">
    <location>
        <begin position="30"/>
        <end position="183"/>
    </location>
</feature>
<keyword evidence="9" id="KW-0233">DNA recombination</keyword>
<evidence type="ECO:0000256" key="11">
    <source>
        <dbReference type="ARBA" id="ARBA00023242"/>
    </source>
</evidence>
<evidence type="ECO:0000256" key="4">
    <source>
        <dbReference type="ARBA" id="ARBA00022454"/>
    </source>
</evidence>
<organism evidence="13 14">
    <name type="scientific">Romanomermis culicivorax</name>
    <name type="common">Nematode worm</name>
    <dbReference type="NCBI Taxonomy" id="13658"/>
    <lineage>
        <taxon>Eukaryota</taxon>
        <taxon>Metazoa</taxon>
        <taxon>Ecdysozoa</taxon>
        <taxon>Nematoda</taxon>
        <taxon>Enoplea</taxon>
        <taxon>Dorylaimia</taxon>
        <taxon>Mermithida</taxon>
        <taxon>Mermithoidea</taxon>
        <taxon>Mermithidae</taxon>
        <taxon>Romanomermis</taxon>
    </lineage>
</organism>
<dbReference type="GO" id="GO:0003697">
    <property type="term" value="F:single-stranded DNA binding"/>
    <property type="evidence" value="ECO:0007669"/>
    <property type="project" value="TreeGrafter"/>
</dbReference>
<evidence type="ECO:0000259" key="12">
    <source>
        <dbReference type="Pfam" id="PF13476"/>
    </source>
</evidence>
<dbReference type="Proteomes" id="UP000887565">
    <property type="component" value="Unplaced"/>
</dbReference>
<dbReference type="GO" id="GO:0005524">
    <property type="term" value="F:ATP binding"/>
    <property type="evidence" value="ECO:0007669"/>
    <property type="project" value="UniProtKB-KW"/>
</dbReference>
<evidence type="ECO:0000256" key="3">
    <source>
        <dbReference type="ARBA" id="ARBA00006793"/>
    </source>
</evidence>
<dbReference type="GO" id="GO:0016887">
    <property type="term" value="F:ATP hydrolysis activity"/>
    <property type="evidence" value="ECO:0007669"/>
    <property type="project" value="InterPro"/>
</dbReference>
<reference evidence="14" key="1">
    <citation type="submission" date="2022-11" db="UniProtKB">
        <authorList>
            <consortium name="WormBaseParasite"/>
        </authorList>
    </citation>
    <scope>IDENTIFICATION</scope>
</reference>
<evidence type="ECO:0000256" key="8">
    <source>
        <dbReference type="ARBA" id="ARBA00023054"/>
    </source>
</evidence>
<keyword evidence="11" id="KW-0539">Nucleus</keyword>
<dbReference type="Gene3D" id="3.40.50.300">
    <property type="entry name" value="P-loop containing nucleotide triphosphate hydrolases"/>
    <property type="match status" value="1"/>
</dbReference>
<keyword evidence="10" id="KW-0234">DNA repair</keyword>
<evidence type="ECO:0000256" key="2">
    <source>
        <dbReference type="ARBA" id="ARBA00004286"/>
    </source>
</evidence>
<evidence type="ECO:0000313" key="13">
    <source>
        <dbReference type="Proteomes" id="UP000887565"/>
    </source>
</evidence>
<dbReference type="GO" id="GO:0005634">
    <property type="term" value="C:nucleus"/>
    <property type="evidence" value="ECO:0007669"/>
    <property type="project" value="UniProtKB-SubCell"/>
</dbReference>
<dbReference type="GO" id="GO:0000724">
    <property type="term" value="P:double-strand break repair via homologous recombination"/>
    <property type="evidence" value="ECO:0007669"/>
    <property type="project" value="TreeGrafter"/>
</dbReference>
<keyword evidence="7" id="KW-0067">ATP-binding</keyword>
<accession>A0A915IM67</accession>
<evidence type="ECO:0000256" key="1">
    <source>
        <dbReference type="ARBA" id="ARBA00004123"/>
    </source>
</evidence>
<keyword evidence="6" id="KW-0227">DNA damage</keyword>
<protein>
    <submittedName>
        <fullName evidence="14">Rad50/SbcC-type AAA domain-containing protein</fullName>
    </submittedName>
</protein>
<name>A0A915IM67_ROMCU</name>
<proteinExistence type="inferred from homology"/>
<evidence type="ECO:0000256" key="9">
    <source>
        <dbReference type="ARBA" id="ARBA00023172"/>
    </source>
</evidence>